<comment type="catalytic activity">
    <reaction evidence="4 5">
        <text>O-phospho-L-tyrosyl-[protein] + H2O = L-tyrosyl-[protein] + phosphate</text>
        <dbReference type="Rhea" id="RHEA:10684"/>
        <dbReference type="Rhea" id="RHEA-COMP:10136"/>
        <dbReference type="Rhea" id="RHEA-COMP:20101"/>
        <dbReference type="ChEBI" id="CHEBI:15377"/>
        <dbReference type="ChEBI" id="CHEBI:43474"/>
        <dbReference type="ChEBI" id="CHEBI:46858"/>
        <dbReference type="ChEBI" id="CHEBI:61978"/>
        <dbReference type="EC" id="3.1.3.48"/>
    </reaction>
</comment>
<comment type="caution">
    <text evidence="6">The sequence shown here is derived from an EMBL/GenBank/DDBJ whole genome shotgun (WGS) entry which is preliminary data.</text>
</comment>
<evidence type="ECO:0000256" key="3">
    <source>
        <dbReference type="ARBA" id="ARBA00022912"/>
    </source>
</evidence>
<dbReference type="PIRSF" id="PIRSF016557">
    <property type="entry name" value="Caps_synth_CpsB"/>
    <property type="match status" value="1"/>
</dbReference>
<dbReference type="OrthoDB" id="9788539at2"/>
<organism evidence="6 7">
    <name type="scientific">Effusibacillus lacus</name>
    <dbReference type="NCBI Taxonomy" id="1348429"/>
    <lineage>
        <taxon>Bacteria</taxon>
        <taxon>Bacillati</taxon>
        <taxon>Bacillota</taxon>
        <taxon>Bacilli</taxon>
        <taxon>Bacillales</taxon>
        <taxon>Alicyclobacillaceae</taxon>
        <taxon>Effusibacillus</taxon>
    </lineage>
</organism>
<protein>
    <recommendedName>
        <fullName evidence="5">Tyrosine-protein phosphatase</fullName>
        <ecNumber evidence="5">3.1.3.48</ecNumber>
    </recommendedName>
</protein>
<dbReference type="EMBL" id="BDUF01000020">
    <property type="protein sequence ID" value="GAX89380.1"/>
    <property type="molecule type" value="Genomic_DNA"/>
</dbReference>
<evidence type="ECO:0000256" key="1">
    <source>
        <dbReference type="ARBA" id="ARBA00005750"/>
    </source>
</evidence>
<evidence type="ECO:0000256" key="2">
    <source>
        <dbReference type="ARBA" id="ARBA00022801"/>
    </source>
</evidence>
<keyword evidence="2 5" id="KW-0378">Hydrolase</keyword>
<evidence type="ECO:0000313" key="6">
    <source>
        <dbReference type="EMBL" id="GAX89380.1"/>
    </source>
</evidence>
<dbReference type="Gene3D" id="3.20.20.140">
    <property type="entry name" value="Metal-dependent hydrolases"/>
    <property type="match status" value="1"/>
</dbReference>
<dbReference type="Pfam" id="PF19567">
    <property type="entry name" value="CpsB_CapC"/>
    <property type="match status" value="1"/>
</dbReference>
<dbReference type="RefSeq" id="WP_096181075.1">
    <property type="nucleotide sequence ID" value="NZ_BDUF01000020.1"/>
</dbReference>
<dbReference type="InterPro" id="IPR016667">
    <property type="entry name" value="Caps_polysacc_synth_CpsB/CapC"/>
</dbReference>
<dbReference type="PANTHER" id="PTHR39181">
    <property type="entry name" value="TYROSINE-PROTEIN PHOSPHATASE YWQE"/>
    <property type="match status" value="1"/>
</dbReference>
<dbReference type="SUPFAM" id="SSF89550">
    <property type="entry name" value="PHP domain-like"/>
    <property type="match status" value="1"/>
</dbReference>
<evidence type="ECO:0000256" key="4">
    <source>
        <dbReference type="ARBA" id="ARBA00051722"/>
    </source>
</evidence>
<keyword evidence="7" id="KW-1185">Reference proteome</keyword>
<accession>A0A292YLP1</accession>
<dbReference type="PANTHER" id="PTHR39181:SF1">
    <property type="entry name" value="TYROSINE-PROTEIN PHOSPHATASE YWQE"/>
    <property type="match status" value="1"/>
</dbReference>
<gene>
    <name evidence="6" type="ORF">EFBL_0998</name>
</gene>
<dbReference type="GO" id="GO:0004725">
    <property type="term" value="F:protein tyrosine phosphatase activity"/>
    <property type="evidence" value="ECO:0007669"/>
    <property type="project" value="UniProtKB-UniRule"/>
</dbReference>
<dbReference type="EC" id="3.1.3.48" evidence="5"/>
<evidence type="ECO:0000313" key="7">
    <source>
        <dbReference type="Proteomes" id="UP000217785"/>
    </source>
</evidence>
<evidence type="ECO:0000256" key="5">
    <source>
        <dbReference type="PIRNR" id="PIRNR016557"/>
    </source>
</evidence>
<dbReference type="GO" id="GO:0030145">
    <property type="term" value="F:manganese ion binding"/>
    <property type="evidence" value="ECO:0007669"/>
    <property type="project" value="UniProtKB-UniRule"/>
</dbReference>
<proteinExistence type="inferred from homology"/>
<dbReference type="AlphaFoldDB" id="A0A292YLP1"/>
<dbReference type="InterPro" id="IPR016195">
    <property type="entry name" value="Pol/histidinol_Pase-like"/>
</dbReference>
<name>A0A292YLP1_9BACL</name>
<comment type="similarity">
    <text evidence="1 5">Belongs to the metallo-dependent hydrolases superfamily. CpsB/CapC family.</text>
</comment>
<sequence length="256" mass="28359">MIDIHCHVLPGVDDGAATLEESLAMVRMAAEEGITDIVATPHTEDGVYSNSAFEVINSVKILQQAVDIHNIPVRIHPGSEVHVHINLLENICFSRVLTLKNMGRYILLELPVQTIPPFTEDLIHDLRANGLTPIIAHPERNALLREQPVRLAQLIRLGAIAQITAGSLTGAIGKRIRQSAEYMVRNWLVQLVASDAHSTHRRPPGLTGAYQVISRLVPKEGVSLFQSNASAVLRGETCTVLTPRVSTDWKKYFWFF</sequence>
<reference evidence="7" key="1">
    <citation type="submission" date="2017-07" db="EMBL/GenBank/DDBJ databases">
        <title>Draft genome sequence of Effusibacillus lacus strain skLN1.</title>
        <authorList>
            <person name="Watanabe M."/>
            <person name="Kojima H."/>
            <person name="Fukui M."/>
        </authorList>
    </citation>
    <scope>NUCLEOTIDE SEQUENCE [LARGE SCALE GENOMIC DNA]</scope>
    <source>
        <strain evidence="7">skLN1</strain>
    </source>
</reference>
<keyword evidence="3 5" id="KW-0904">Protein phosphatase</keyword>
<dbReference type="Proteomes" id="UP000217785">
    <property type="component" value="Unassembled WGS sequence"/>
</dbReference>